<evidence type="ECO:0000256" key="10">
    <source>
        <dbReference type="ARBA" id="ARBA00023004"/>
    </source>
</evidence>
<dbReference type="PANTHER" id="PTHR46300:SF2">
    <property type="entry name" value="CYTOCHROME P450 MONOOXYGENASE ALNH-RELATED"/>
    <property type="match status" value="1"/>
</dbReference>
<proteinExistence type="inferred from homology"/>
<dbReference type="GO" id="GO:0004497">
    <property type="term" value="F:monooxygenase activity"/>
    <property type="evidence" value="ECO:0007669"/>
    <property type="project" value="UniProtKB-KW"/>
</dbReference>
<keyword evidence="10 14" id="KW-0408">Iron</keyword>
<dbReference type="InParanoid" id="A0A369JAD6"/>
<evidence type="ECO:0000256" key="14">
    <source>
        <dbReference type="PIRSR" id="PIRSR602401-1"/>
    </source>
</evidence>
<dbReference type="Proteomes" id="UP000076154">
    <property type="component" value="Unassembled WGS sequence"/>
</dbReference>
<dbReference type="CDD" id="cd11065">
    <property type="entry name" value="CYP64-like"/>
    <property type="match status" value="1"/>
</dbReference>
<comment type="pathway">
    <text evidence="3">Secondary metabolite biosynthesis.</text>
</comment>
<keyword evidence="8 16" id="KW-1133">Transmembrane helix</keyword>
<dbReference type="STRING" id="39966.A0A369JAD6"/>
<evidence type="ECO:0000256" key="3">
    <source>
        <dbReference type="ARBA" id="ARBA00005179"/>
    </source>
</evidence>
<name>A0A369JAD6_HYPMA</name>
<dbReference type="InterPro" id="IPR002401">
    <property type="entry name" value="Cyt_P450_E_grp-I"/>
</dbReference>
<dbReference type="AlphaFoldDB" id="A0A369JAD6"/>
<comment type="cofactor">
    <cofactor evidence="1 14">
        <name>heme</name>
        <dbReference type="ChEBI" id="CHEBI:30413"/>
    </cofactor>
</comment>
<accession>A0A369JAD6</accession>
<feature type="transmembrane region" description="Helical" evidence="16">
    <location>
        <begin position="28"/>
        <end position="50"/>
    </location>
</feature>
<dbReference type="GO" id="GO:0020037">
    <property type="term" value="F:heme binding"/>
    <property type="evidence" value="ECO:0007669"/>
    <property type="project" value="InterPro"/>
</dbReference>
<dbReference type="GO" id="GO:0005506">
    <property type="term" value="F:iron ion binding"/>
    <property type="evidence" value="ECO:0007669"/>
    <property type="project" value="InterPro"/>
</dbReference>
<dbReference type="InterPro" id="IPR050364">
    <property type="entry name" value="Cytochrome_P450_fung"/>
</dbReference>
<dbReference type="EMBL" id="LUEZ02000110">
    <property type="protein sequence ID" value="RDB17587.1"/>
    <property type="molecule type" value="Genomic_DNA"/>
</dbReference>
<evidence type="ECO:0000256" key="11">
    <source>
        <dbReference type="ARBA" id="ARBA00023033"/>
    </source>
</evidence>
<dbReference type="InterPro" id="IPR001128">
    <property type="entry name" value="Cyt_P450"/>
</dbReference>
<dbReference type="SUPFAM" id="SSF48264">
    <property type="entry name" value="Cytochrome P450"/>
    <property type="match status" value="1"/>
</dbReference>
<dbReference type="GO" id="GO:0016705">
    <property type="term" value="F:oxidoreductase activity, acting on paired donors, with incorporation or reduction of molecular oxygen"/>
    <property type="evidence" value="ECO:0007669"/>
    <property type="project" value="InterPro"/>
</dbReference>
<keyword evidence="11 15" id="KW-0503">Monooxygenase</keyword>
<keyword evidence="7 14" id="KW-0479">Metal-binding</keyword>
<evidence type="ECO:0000256" key="13">
    <source>
        <dbReference type="ARBA" id="ARBA00023180"/>
    </source>
</evidence>
<evidence type="ECO:0000256" key="9">
    <source>
        <dbReference type="ARBA" id="ARBA00023002"/>
    </source>
</evidence>
<dbReference type="OrthoDB" id="1103324at2759"/>
<evidence type="ECO:0000313" key="17">
    <source>
        <dbReference type="EMBL" id="RDB17587.1"/>
    </source>
</evidence>
<evidence type="ECO:0000256" key="8">
    <source>
        <dbReference type="ARBA" id="ARBA00022989"/>
    </source>
</evidence>
<organism evidence="17 18">
    <name type="scientific">Hypsizygus marmoreus</name>
    <name type="common">White beech mushroom</name>
    <name type="synonym">Agaricus marmoreus</name>
    <dbReference type="NCBI Taxonomy" id="39966"/>
    <lineage>
        <taxon>Eukaryota</taxon>
        <taxon>Fungi</taxon>
        <taxon>Dikarya</taxon>
        <taxon>Basidiomycota</taxon>
        <taxon>Agaricomycotina</taxon>
        <taxon>Agaricomycetes</taxon>
        <taxon>Agaricomycetidae</taxon>
        <taxon>Agaricales</taxon>
        <taxon>Tricholomatineae</taxon>
        <taxon>Lyophyllaceae</taxon>
        <taxon>Hypsizygus</taxon>
    </lineage>
</organism>
<sequence>MRGSSKIPNIPCKLHDAFSSTMAYAESFLWLLQFLVAGIVLPFIAFRILLKQHQHPPGPRGLPIIGNTHQAPRPFSWKWYEALRNRYGRIFRLRVLGDNFVILNDPKVAEDILGRRSINYSSRKFLPYAGYYRSGNRRMILMQYGEDFKRQRAAIQMLFRPEGIVSNRLRQEQQAKKFLFSLLNTPNEYAVHLKRYSAGIALGVTFGMSIEAAELEALNLLNNTAAVGADLFPGLWLVDMFPWLETLPDWLAPWRLNAIAKHEGEVELFSRFASHARPQRPGILQTKALVAQWWDMQEEIGLDDKSILYTGGSVGEAGTNTTACLLHCFLLACTIKPDVVRKAQEEIDRVVGSRAPAFEDFNDMPFLFAVTKELLRWIPVTPLSFPHLASQDDEYDGLYIPQNSQVVTLKAIKASIWNMHRDPKNFSDPAVFDPMRWFDPTPDGKVREDASLFDGIWTFGFGRRSCPGKRLAVDSVWIAIAHLLWAFDIVDKDPENASKLSADDIDANLTWRDAVNIEPRVLDVVISPRTAEKAKKIREEWDAVRSHQSGMI</sequence>
<evidence type="ECO:0008006" key="19">
    <source>
        <dbReference type="Google" id="ProtNLM"/>
    </source>
</evidence>
<reference evidence="17" key="1">
    <citation type="submission" date="2018-04" db="EMBL/GenBank/DDBJ databases">
        <title>Whole genome sequencing of Hypsizygus marmoreus.</title>
        <authorList>
            <person name="Choi I.-G."/>
            <person name="Min B."/>
            <person name="Kim J.-G."/>
            <person name="Kim S."/>
            <person name="Oh Y.-L."/>
            <person name="Kong W.-S."/>
            <person name="Park H."/>
            <person name="Jeong J."/>
            <person name="Song E.-S."/>
        </authorList>
    </citation>
    <scope>NUCLEOTIDE SEQUENCE [LARGE SCALE GENOMIC DNA]</scope>
    <source>
        <strain evidence="17">51987-8</strain>
    </source>
</reference>
<evidence type="ECO:0000256" key="5">
    <source>
        <dbReference type="ARBA" id="ARBA00022617"/>
    </source>
</evidence>
<dbReference type="InterPro" id="IPR036396">
    <property type="entry name" value="Cyt_P450_sf"/>
</dbReference>
<evidence type="ECO:0000256" key="15">
    <source>
        <dbReference type="RuleBase" id="RU000461"/>
    </source>
</evidence>
<dbReference type="Gene3D" id="1.10.630.10">
    <property type="entry name" value="Cytochrome P450"/>
    <property type="match status" value="1"/>
</dbReference>
<evidence type="ECO:0000256" key="7">
    <source>
        <dbReference type="ARBA" id="ARBA00022723"/>
    </source>
</evidence>
<keyword evidence="13" id="KW-0325">Glycoprotein</keyword>
<dbReference type="PANTHER" id="PTHR46300">
    <property type="entry name" value="P450, PUTATIVE (EUROFUNG)-RELATED-RELATED"/>
    <property type="match status" value="1"/>
</dbReference>
<evidence type="ECO:0000313" key="18">
    <source>
        <dbReference type="Proteomes" id="UP000076154"/>
    </source>
</evidence>
<feature type="binding site" description="axial binding residue" evidence="14">
    <location>
        <position position="466"/>
    </location>
    <ligand>
        <name>heme</name>
        <dbReference type="ChEBI" id="CHEBI:30413"/>
    </ligand>
    <ligandPart>
        <name>Fe</name>
        <dbReference type="ChEBI" id="CHEBI:18248"/>
    </ligandPart>
</feature>
<comment type="similarity">
    <text evidence="4 15">Belongs to the cytochrome P450 family.</text>
</comment>
<evidence type="ECO:0000256" key="16">
    <source>
        <dbReference type="SAM" id="Phobius"/>
    </source>
</evidence>
<dbReference type="PROSITE" id="PS00086">
    <property type="entry name" value="CYTOCHROME_P450"/>
    <property type="match status" value="1"/>
</dbReference>
<keyword evidence="9 15" id="KW-0560">Oxidoreductase</keyword>
<keyword evidence="5 14" id="KW-0349">Heme</keyword>
<dbReference type="GO" id="GO:0016020">
    <property type="term" value="C:membrane"/>
    <property type="evidence" value="ECO:0007669"/>
    <property type="project" value="UniProtKB-SubCell"/>
</dbReference>
<dbReference type="Pfam" id="PF00067">
    <property type="entry name" value="p450"/>
    <property type="match status" value="1"/>
</dbReference>
<keyword evidence="12 16" id="KW-0472">Membrane</keyword>
<evidence type="ECO:0000256" key="6">
    <source>
        <dbReference type="ARBA" id="ARBA00022692"/>
    </source>
</evidence>
<evidence type="ECO:0000256" key="4">
    <source>
        <dbReference type="ARBA" id="ARBA00010617"/>
    </source>
</evidence>
<evidence type="ECO:0000256" key="2">
    <source>
        <dbReference type="ARBA" id="ARBA00004167"/>
    </source>
</evidence>
<keyword evidence="18" id="KW-1185">Reference proteome</keyword>
<evidence type="ECO:0000256" key="12">
    <source>
        <dbReference type="ARBA" id="ARBA00023136"/>
    </source>
</evidence>
<dbReference type="InterPro" id="IPR017972">
    <property type="entry name" value="Cyt_P450_CS"/>
</dbReference>
<comment type="caution">
    <text evidence="17">The sequence shown here is derived from an EMBL/GenBank/DDBJ whole genome shotgun (WGS) entry which is preliminary data.</text>
</comment>
<gene>
    <name evidence="17" type="ORF">Hypma_001129</name>
</gene>
<keyword evidence="6 16" id="KW-0812">Transmembrane</keyword>
<protein>
    <recommendedName>
        <fullName evidence="19">O-methylsterigmatocystin oxidoreductase</fullName>
    </recommendedName>
</protein>
<dbReference type="PRINTS" id="PR00463">
    <property type="entry name" value="EP450I"/>
</dbReference>
<comment type="subcellular location">
    <subcellularLocation>
        <location evidence="2">Membrane</location>
        <topology evidence="2">Single-pass membrane protein</topology>
    </subcellularLocation>
</comment>
<evidence type="ECO:0000256" key="1">
    <source>
        <dbReference type="ARBA" id="ARBA00001971"/>
    </source>
</evidence>